<sequence>MCENFGDITLQSVPRNVFNRVLLNQTKDSVDVQLRDQQVGFRKDRSYTDQIATLRIVVEQPIKWNSSLHINFVDYEKAFDSVDVRTLWNLLPQYGVPEKIPNI</sequence>
<reference evidence="3" key="1">
    <citation type="submission" date="2016-06" db="UniProtKB">
        <authorList>
            <consortium name="WormBaseParasite"/>
        </authorList>
    </citation>
    <scope>IDENTIFICATION</scope>
</reference>
<reference evidence="1 2" key="2">
    <citation type="submission" date="2018-11" db="EMBL/GenBank/DDBJ databases">
        <authorList>
            <consortium name="Pathogen Informatics"/>
        </authorList>
    </citation>
    <scope>NUCLEOTIDE SEQUENCE [LARGE SCALE GENOMIC DNA]</scope>
    <source>
        <strain evidence="1">Dakar</strain>
        <strain evidence="2">Dakar, Senegal</strain>
    </source>
</reference>
<name>A0A183JVE5_9TREM</name>
<evidence type="ECO:0000313" key="1">
    <source>
        <dbReference type="EMBL" id="VDP06554.1"/>
    </source>
</evidence>
<dbReference type="EMBL" id="UZAK01016232">
    <property type="protein sequence ID" value="VDP06554.1"/>
    <property type="molecule type" value="Genomic_DNA"/>
</dbReference>
<evidence type="ECO:0000313" key="2">
    <source>
        <dbReference type="Proteomes" id="UP000279833"/>
    </source>
</evidence>
<dbReference type="WBParaSite" id="SCUD_0000669001-mRNA-1">
    <property type="protein sequence ID" value="SCUD_0000669001-mRNA-1"/>
    <property type="gene ID" value="SCUD_0000669001"/>
</dbReference>
<dbReference type="Proteomes" id="UP000279833">
    <property type="component" value="Unassembled WGS sequence"/>
</dbReference>
<dbReference type="PANTHER" id="PTHR47027:SF25">
    <property type="entry name" value="REVERSE TRANSCRIPTASE DOMAIN-CONTAINING PROTEIN"/>
    <property type="match status" value="1"/>
</dbReference>
<dbReference type="AlphaFoldDB" id="A0A183JVE5"/>
<organism evidence="3">
    <name type="scientific">Schistosoma curassoni</name>
    <dbReference type="NCBI Taxonomy" id="6186"/>
    <lineage>
        <taxon>Eukaryota</taxon>
        <taxon>Metazoa</taxon>
        <taxon>Spiralia</taxon>
        <taxon>Lophotrochozoa</taxon>
        <taxon>Platyhelminthes</taxon>
        <taxon>Trematoda</taxon>
        <taxon>Digenea</taxon>
        <taxon>Strigeidida</taxon>
        <taxon>Schistosomatoidea</taxon>
        <taxon>Schistosomatidae</taxon>
        <taxon>Schistosoma</taxon>
    </lineage>
</organism>
<protein>
    <submittedName>
        <fullName evidence="3">Reverse transcriptase domain-containing protein</fullName>
    </submittedName>
</protein>
<accession>A0A183JVE5</accession>
<evidence type="ECO:0000313" key="3">
    <source>
        <dbReference type="WBParaSite" id="SCUD_0000669001-mRNA-1"/>
    </source>
</evidence>
<proteinExistence type="predicted"/>
<dbReference type="PANTHER" id="PTHR47027">
    <property type="entry name" value="REVERSE TRANSCRIPTASE DOMAIN-CONTAINING PROTEIN"/>
    <property type="match status" value="1"/>
</dbReference>
<keyword evidence="2" id="KW-1185">Reference proteome</keyword>
<gene>
    <name evidence="1" type="ORF">SCUD_LOCUS6690</name>
</gene>